<dbReference type="Proteomes" id="UP000013165">
    <property type="component" value="Unassembled WGS sequence"/>
</dbReference>
<keyword evidence="2" id="KW-1185">Reference proteome</keyword>
<proteinExistence type="predicted"/>
<dbReference type="PATRIC" id="fig|626887.3.peg.2861"/>
<dbReference type="InterPro" id="IPR029058">
    <property type="entry name" value="AB_hydrolase_fold"/>
</dbReference>
<dbReference type="PANTHER" id="PTHR35602:SF3">
    <property type="entry name" value="ESTERASE YQIA"/>
    <property type="match status" value="1"/>
</dbReference>
<dbReference type="OrthoDB" id="9814831at2"/>
<protein>
    <submittedName>
        <fullName evidence="1">Esterase</fullName>
    </submittedName>
</protein>
<organism evidence="1 2">
    <name type="scientific">Marinobacter nanhaiticus D15-8W</name>
    <dbReference type="NCBI Taxonomy" id="626887"/>
    <lineage>
        <taxon>Bacteria</taxon>
        <taxon>Pseudomonadati</taxon>
        <taxon>Pseudomonadota</taxon>
        <taxon>Gammaproteobacteria</taxon>
        <taxon>Pseudomonadales</taxon>
        <taxon>Marinobacteraceae</taxon>
        <taxon>Marinobacter</taxon>
    </lineage>
</organism>
<dbReference type="STRING" id="626887.J057_14335"/>
<gene>
    <name evidence="1" type="ORF">J057_14335</name>
</gene>
<dbReference type="ESTHER" id="9alte-n6wng0">
    <property type="family name" value="abh_upf00227"/>
</dbReference>
<sequence>MSSEDLPRLIYLHGFKSSPQSQKVTELREWLEREALPIELVVPELGFAPDEAIARVSRNIETAAGRPCGLMGSSLGGYYASALGARYNLRSVLINPAVAPYRLLRRYIGVQENLYTGERFEVEEAHMDQLQAMDPSELARPERFLVCLQTGDETLDYREAVHRYRHSPKWIQPGGDHRFQGFPRILPAALAFLKLLPGRRY</sequence>
<name>N6WNG0_9GAMM</name>
<dbReference type="eggNOG" id="COG3150">
    <property type="taxonomic scope" value="Bacteria"/>
</dbReference>
<accession>N6WNG0</accession>
<dbReference type="SUPFAM" id="SSF53474">
    <property type="entry name" value="alpha/beta-Hydrolases"/>
    <property type="match status" value="1"/>
</dbReference>
<comment type="caution">
    <text evidence="1">The sequence shown here is derived from an EMBL/GenBank/DDBJ whole genome shotgun (WGS) entry which is preliminary data.</text>
</comment>
<dbReference type="AlphaFoldDB" id="N6WNG0"/>
<evidence type="ECO:0000313" key="2">
    <source>
        <dbReference type="Proteomes" id="UP000013165"/>
    </source>
</evidence>
<reference evidence="1 2" key="1">
    <citation type="journal article" date="2013" name="Genome Announc.">
        <title>Genome Sequence of the Polycyclic Aromatic Hydrocarbon-Degrading Bacterium Strain Marinobacter nanhaiticus D15-8WT.</title>
        <authorList>
            <person name="Cui Z."/>
            <person name="Gao W."/>
            <person name="Li Q."/>
            <person name="Xu G."/>
            <person name="Zheng L."/>
        </authorList>
    </citation>
    <scope>NUCLEOTIDE SEQUENCE [LARGE SCALE GENOMIC DNA]</scope>
    <source>
        <strain evidence="1 2">D15-8W</strain>
    </source>
</reference>
<dbReference type="EMBL" id="APLQ01000014">
    <property type="protein sequence ID" value="ENO12587.1"/>
    <property type="molecule type" value="Genomic_DNA"/>
</dbReference>
<dbReference type="PANTHER" id="PTHR35602">
    <property type="entry name" value="ESTERASE YQIA-RELATED"/>
    <property type="match status" value="1"/>
</dbReference>
<dbReference type="Pfam" id="PF05728">
    <property type="entry name" value="UPF0227"/>
    <property type="match status" value="1"/>
</dbReference>
<evidence type="ECO:0000313" key="1">
    <source>
        <dbReference type="EMBL" id="ENO12587.1"/>
    </source>
</evidence>
<dbReference type="InterPro" id="IPR008886">
    <property type="entry name" value="UPF0227/Esterase_YqiA"/>
</dbReference>
<dbReference type="Gene3D" id="3.40.50.1820">
    <property type="entry name" value="alpha/beta hydrolase"/>
    <property type="match status" value="1"/>
</dbReference>
<dbReference type="RefSeq" id="WP_004580817.1">
    <property type="nucleotide sequence ID" value="NZ_AP028878.1"/>
</dbReference>
<dbReference type="HOGENOM" id="CLU_090996_2_0_6"/>